<dbReference type="InterPro" id="IPR041607">
    <property type="entry name" value="HU-HIG"/>
</dbReference>
<dbReference type="Pfam" id="PF18291">
    <property type="entry name" value="HU-HIG"/>
    <property type="match status" value="1"/>
</dbReference>
<evidence type="ECO:0000256" key="9">
    <source>
        <dbReference type="ARBA" id="ARBA00033227"/>
    </source>
</evidence>
<comment type="subcellular location">
    <subcellularLocation>
        <location evidence="1">Virion</location>
    </subcellularLocation>
</comment>
<keyword evidence="6" id="KW-0426">Late protein</keyword>
<dbReference type="GO" id="GO:0006260">
    <property type="term" value="P:DNA replication"/>
    <property type="evidence" value="ECO:0007669"/>
    <property type="project" value="UniProtKB-KW"/>
</dbReference>
<keyword evidence="5" id="KW-0235">DNA replication</keyword>
<dbReference type="STRING" id="797419.SAMN05216556_11120"/>
<dbReference type="RefSeq" id="WP_073217365.1">
    <property type="nucleotide sequence ID" value="NZ_FNNS01000011.1"/>
</dbReference>
<dbReference type="Gene3D" id="4.10.520.10">
    <property type="entry name" value="IHF-like DNA-binding proteins"/>
    <property type="match status" value="1"/>
</dbReference>
<dbReference type="Proteomes" id="UP000184172">
    <property type="component" value="Unassembled WGS sequence"/>
</dbReference>
<proteinExistence type="inferred from homology"/>
<dbReference type="PANTHER" id="PTHR33175:SF13">
    <property type="entry name" value="HISTONE-LIKE PROTEIN"/>
    <property type="match status" value="1"/>
</dbReference>
<comment type="subunit">
    <text evidence="3">Homodimer.</text>
</comment>
<evidence type="ECO:0000259" key="11">
    <source>
        <dbReference type="Pfam" id="PF18291"/>
    </source>
</evidence>
<feature type="domain" description="HU" evidence="11">
    <location>
        <begin position="3"/>
        <end position="124"/>
    </location>
</feature>
<evidence type="ECO:0000256" key="10">
    <source>
        <dbReference type="ARBA" id="ARBA00046140"/>
    </source>
</evidence>
<dbReference type="GO" id="GO:0005829">
    <property type="term" value="C:cytosol"/>
    <property type="evidence" value="ECO:0007669"/>
    <property type="project" value="TreeGrafter"/>
</dbReference>
<gene>
    <name evidence="12" type="ORF">SAMN04487908_10993</name>
</gene>
<dbReference type="OrthoDB" id="9809801at2"/>
<dbReference type="NCBIfam" id="TIGR01201">
    <property type="entry name" value="HU_rel"/>
    <property type="match status" value="1"/>
</dbReference>
<dbReference type="SUPFAM" id="SSF47729">
    <property type="entry name" value="IHF-like DNA-binding proteins"/>
    <property type="match status" value="1"/>
</dbReference>
<dbReference type="InterPro" id="IPR000119">
    <property type="entry name" value="Hist_DNA-bd"/>
</dbReference>
<comment type="similarity">
    <text evidence="2">Belongs to the bacterial histone-like protein family.</text>
</comment>
<dbReference type="GO" id="GO:0003677">
    <property type="term" value="F:DNA binding"/>
    <property type="evidence" value="ECO:0007669"/>
    <property type="project" value="UniProtKB-KW"/>
</dbReference>
<comment type="function">
    <text evidence="10">DNA-binding protein that plays a critical role in nucleoid compaction, genome replication and DNA replication and transcription. Binds to both ssDNA and dsDNA with a binding site covering about 15 nucleotides. Displays DNA-supercoiling activity only when associated with the viral DNA topoisomerase 2.</text>
</comment>
<evidence type="ECO:0000313" key="13">
    <source>
        <dbReference type="Proteomes" id="UP000184172"/>
    </source>
</evidence>
<dbReference type="InterPro" id="IPR010992">
    <property type="entry name" value="IHF-like_DNA-bd_dom_sf"/>
</dbReference>
<keyword evidence="7 12" id="KW-0238">DNA-binding</keyword>
<protein>
    <recommendedName>
        <fullName evidence="4">Viral histone-like protein</fullName>
    </recommendedName>
    <alternativeName>
        <fullName evidence="9">DNA-binding protein pA104R</fullName>
    </alternativeName>
    <alternativeName>
        <fullName evidence="8">pA104R</fullName>
    </alternativeName>
</protein>
<evidence type="ECO:0000256" key="5">
    <source>
        <dbReference type="ARBA" id="ARBA00022705"/>
    </source>
</evidence>
<name>A0A1M6GIK6_9FLAO</name>
<sequence length="127" mass="14111">MVTFKSRPRHNPLDPEAPNKFYAIPVYTGNMGLKELSDEVAEKSSLTRGDCYNVIQNFLSTMKKALDRGYIVKLDDLGTFRTTLSSTGAETAEELSSANIKKARIRFTPGDELKGMLGNMKFSKKIG</sequence>
<dbReference type="GO" id="GO:0030527">
    <property type="term" value="F:structural constituent of chromatin"/>
    <property type="evidence" value="ECO:0007669"/>
    <property type="project" value="InterPro"/>
</dbReference>
<dbReference type="InterPro" id="IPR005902">
    <property type="entry name" value="HU_DNA-bd_put"/>
</dbReference>
<evidence type="ECO:0000256" key="8">
    <source>
        <dbReference type="ARBA" id="ARBA00033120"/>
    </source>
</evidence>
<evidence type="ECO:0000256" key="3">
    <source>
        <dbReference type="ARBA" id="ARBA00011738"/>
    </source>
</evidence>
<dbReference type="EMBL" id="FQYV01000009">
    <property type="protein sequence ID" value="SHJ09784.1"/>
    <property type="molecule type" value="Genomic_DNA"/>
</dbReference>
<dbReference type="AlphaFoldDB" id="A0A1M6GIK6"/>
<evidence type="ECO:0000256" key="2">
    <source>
        <dbReference type="ARBA" id="ARBA00010529"/>
    </source>
</evidence>
<reference evidence="13" key="1">
    <citation type="submission" date="2016-11" db="EMBL/GenBank/DDBJ databases">
        <authorList>
            <person name="Varghese N."/>
            <person name="Submissions S."/>
        </authorList>
    </citation>
    <scope>NUCLEOTIDE SEQUENCE [LARGE SCALE GENOMIC DNA]</scope>
    <source>
        <strain evidence="13">DSM 26349</strain>
    </source>
</reference>
<evidence type="ECO:0000256" key="1">
    <source>
        <dbReference type="ARBA" id="ARBA00004328"/>
    </source>
</evidence>
<evidence type="ECO:0000313" key="12">
    <source>
        <dbReference type="EMBL" id="SHJ09784.1"/>
    </source>
</evidence>
<evidence type="ECO:0000256" key="6">
    <source>
        <dbReference type="ARBA" id="ARBA00022921"/>
    </source>
</evidence>
<dbReference type="PANTHER" id="PTHR33175">
    <property type="entry name" value="DNA-BINDING PROTEIN HU"/>
    <property type="match status" value="1"/>
</dbReference>
<evidence type="ECO:0000256" key="4">
    <source>
        <dbReference type="ARBA" id="ARBA00016145"/>
    </source>
</evidence>
<evidence type="ECO:0000256" key="7">
    <source>
        <dbReference type="ARBA" id="ARBA00023125"/>
    </source>
</evidence>
<organism evidence="12 13">
    <name type="scientific">Aequorivita viscosa</name>
    <dbReference type="NCBI Taxonomy" id="797419"/>
    <lineage>
        <taxon>Bacteria</taxon>
        <taxon>Pseudomonadati</taxon>
        <taxon>Bacteroidota</taxon>
        <taxon>Flavobacteriia</taxon>
        <taxon>Flavobacteriales</taxon>
        <taxon>Flavobacteriaceae</taxon>
        <taxon>Aequorivita</taxon>
    </lineage>
</organism>
<keyword evidence="13" id="KW-1185">Reference proteome</keyword>
<accession>A0A1M6GIK6</accession>